<organism evidence="3 4">
    <name type="scientific">Morchella conica CCBAS932</name>
    <dbReference type="NCBI Taxonomy" id="1392247"/>
    <lineage>
        <taxon>Eukaryota</taxon>
        <taxon>Fungi</taxon>
        <taxon>Dikarya</taxon>
        <taxon>Ascomycota</taxon>
        <taxon>Pezizomycotina</taxon>
        <taxon>Pezizomycetes</taxon>
        <taxon>Pezizales</taxon>
        <taxon>Morchellaceae</taxon>
        <taxon>Morchella</taxon>
    </lineage>
</organism>
<dbReference type="AlphaFoldDB" id="A0A3N4L7R3"/>
<keyword evidence="2" id="KW-0812">Transmembrane</keyword>
<protein>
    <submittedName>
        <fullName evidence="3">Uncharacterized protein</fullName>
    </submittedName>
</protein>
<feature type="region of interest" description="Disordered" evidence="1">
    <location>
        <begin position="1"/>
        <end position="47"/>
    </location>
</feature>
<feature type="compositionally biased region" description="Low complexity" evidence="1">
    <location>
        <begin position="20"/>
        <end position="39"/>
    </location>
</feature>
<dbReference type="InParanoid" id="A0A3N4L7R3"/>
<reference evidence="3 4" key="1">
    <citation type="journal article" date="2018" name="Nat. Ecol. Evol.">
        <title>Pezizomycetes genomes reveal the molecular basis of ectomycorrhizal truffle lifestyle.</title>
        <authorList>
            <person name="Murat C."/>
            <person name="Payen T."/>
            <person name="Noel B."/>
            <person name="Kuo A."/>
            <person name="Morin E."/>
            <person name="Chen J."/>
            <person name="Kohler A."/>
            <person name="Krizsan K."/>
            <person name="Balestrini R."/>
            <person name="Da Silva C."/>
            <person name="Montanini B."/>
            <person name="Hainaut M."/>
            <person name="Levati E."/>
            <person name="Barry K.W."/>
            <person name="Belfiori B."/>
            <person name="Cichocki N."/>
            <person name="Clum A."/>
            <person name="Dockter R.B."/>
            <person name="Fauchery L."/>
            <person name="Guy J."/>
            <person name="Iotti M."/>
            <person name="Le Tacon F."/>
            <person name="Lindquist E.A."/>
            <person name="Lipzen A."/>
            <person name="Malagnac F."/>
            <person name="Mello A."/>
            <person name="Molinier V."/>
            <person name="Miyauchi S."/>
            <person name="Poulain J."/>
            <person name="Riccioni C."/>
            <person name="Rubini A."/>
            <person name="Sitrit Y."/>
            <person name="Splivallo R."/>
            <person name="Traeger S."/>
            <person name="Wang M."/>
            <person name="Zifcakova L."/>
            <person name="Wipf D."/>
            <person name="Zambonelli A."/>
            <person name="Paolocci F."/>
            <person name="Nowrousian M."/>
            <person name="Ottonello S."/>
            <person name="Baldrian P."/>
            <person name="Spatafora J.W."/>
            <person name="Henrissat B."/>
            <person name="Nagy L.G."/>
            <person name="Aury J.M."/>
            <person name="Wincker P."/>
            <person name="Grigoriev I.V."/>
            <person name="Bonfante P."/>
            <person name="Martin F.M."/>
        </authorList>
    </citation>
    <scope>NUCLEOTIDE SEQUENCE [LARGE SCALE GENOMIC DNA]</scope>
    <source>
        <strain evidence="3 4">CCBAS932</strain>
    </source>
</reference>
<dbReference type="EMBL" id="ML119105">
    <property type="protein sequence ID" value="RPB17499.1"/>
    <property type="molecule type" value="Genomic_DNA"/>
</dbReference>
<accession>A0A3N4L7R3</accession>
<evidence type="ECO:0000256" key="2">
    <source>
        <dbReference type="SAM" id="Phobius"/>
    </source>
</evidence>
<keyword evidence="4" id="KW-1185">Reference proteome</keyword>
<evidence type="ECO:0000313" key="3">
    <source>
        <dbReference type="EMBL" id="RPB17499.1"/>
    </source>
</evidence>
<keyword evidence="2" id="KW-1133">Transmembrane helix</keyword>
<evidence type="ECO:0000313" key="4">
    <source>
        <dbReference type="Proteomes" id="UP000277580"/>
    </source>
</evidence>
<evidence type="ECO:0000256" key="1">
    <source>
        <dbReference type="SAM" id="MobiDB-lite"/>
    </source>
</evidence>
<proteinExistence type="predicted"/>
<gene>
    <name evidence="3" type="ORF">P167DRAFT_1112</name>
</gene>
<name>A0A3N4L7R3_9PEZI</name>
<keyword evidence="2" id="KW-0472">Membrane</keyword>
<dbReference type="Proteomes" id="UP000277580">
    <property type="component" value="Unassembled WGS sequence"/>
</dbReference>
<feature type="compositionally biased region" description="Polar residues" evidence="1">
    <location>
        <begin position="1"/>
        <end position="12"/>
    </location>
</feature>
<sequence>MTKPTVTRSSITDRVPIPVPSISSMSSTTCTRRCTSKPTYPRKNRGNAAFQGLQPQAYILTPGALHDDGYKRVIPHEPEYLARKKYDLSVPTPSARPNRRPKKKKKSGLLMRQFADRREKRRTDGLPRLLDTYMYATSAIWAFFFLIYLPLLYLAVYPTSWLWRVEGLISSLPYFHYTQARLLGDDFILVSRVSVWRWW</sequence>
<feature type="transmembrane region" description="Helical" evidence="2">
    <location>
        <begin position="132"/>
        <end position="156"/>
    </location>
</feature>